<keyword evidence="6" id="KW-1185">Reference proteome</keyword>
<evidence type="ECO:0000256" key="1">
    <source>
        <dbReference type="SAM" id="MobiDB-lite"/>
    </source>
</evidence>
<dbReference type="EMBL" id="NRDI02000017">
    <property type="protein sequence ID" value="KAI1510233.1"/>
    <property type="molecule type" value="Genomic_DNA"/>
</dbReference>
<evidence type="ECO:0000313" key="4">
    <source>
        <dbReference type="EMBL" id="KAI1510233.1"/>
    </source>
</evidence>
<organism evidence="3 5">
    <name type="scientific">Pyrenophora tritici-repentis</name>
    <dbReference type="NCBI Taxonomy" id="45151"/>
    <lineage>
        <taxon>Eukaryota</taxon>
        <taxon>Fungi</taxon>
        <taxon>Dikarya</taxon>
        <taxon>Ascomycota</taxon>
        <taxon>Pezizomycotina</taxon>
        <taxon>Dothideomycetes</taxon>
        <taxon>Pleosporomycetidae</taxon>
        <taxon>Pleosporales</taxon>
        <taxon>Pleosporineae</taxon>
        <taxon>Pleosporaceae</taxon>
        <taxon>Pyrenophora</taxon>
    </lineage>
</organism>
<dbReference type="Proteomes" id="UP000249757">
    <property type="component" value="Unassembled WGS sequence"/>
</dbReference>
<evidence type="ECO:0000313" key="5">
    <source>
        <dbReference type="Proteomes" id="UP000245464"/>
    </source>
</evidence>
<dbReference type="EMBL" id="NQIK02000006">
    <property type="protein sequence ID" value="KAF7569658.1"/>
    <property type="molecule type" value="Genomic_DNA"/>
</dbReference>
<reference evidence="6" key="4">
    <citation type="journal article" date="2022" name="Microb. Genom.">
        <title>A global pangenome for the wheat fungal pathogen Pyrenophora tritici-repentis and prediction of effector protein structural homology.</title>
        <authorList>
            <person name="Moolhuijzen P.M."/>
            <person name="See P.T."/>
            <person name="Shi G."/>
            <person name="Powell H.R."/>
            <person name="Cockram J."/>
            <person name="Jorgensen L.N."/>
            <person name="Benslimane H."/>
            <person name="Strelkov S.E."/>
            <person name="Turner J."/>
            <person name="Liu Z."/>
            <person name="Moffat C.S."/>
        </authorList>
    </citation>
    <scope>NUCLEOTIDE SEQUENCE [LARGE SCALE GENOMIC DNA]</scope>
</reference>
<dbReference type="Proteomes" id="UP000245464">
    <property type="component" value="Chromosome 6"/>
</dbReference>
<evidence type="ECO:0000313" key="3">
    <source>
        <dbReference type="EMBL" id="KAF7569658.1"/>
    </source>
</evidence>
<gene>
    <name evidence="4" type="ORF">Ptr86124_010679</name>
    <name evidence="3" type="ORF">PtrM4_120730</name>
</gene>
<evidence type="ECO:0000313" key="6">
    <source>
        <dbReference type="Proteomes" id="UP000249757"/>
    </source>
</evidence>
<reference evidence="4" key="3">
    <citation type="journal article" date="2022" name="bioRxiv">
        <title>A global pangenome for the wheat fungal pathogen Pyrenophora tritici-repentis and prediction of effector protein structural homology.</title>
        <authorList>
            <person name="Moolhuijzen P."/>
            <person name="See P.T."/>
            <person name="Shi G."/>
            <person name="Powell H.R."/>
            <person name="Cockram J."/>
            <person name="Jorgensen L.N."/>
            <person name="Benslimane H."/>
            <person name="Strelkov S.E."/>
            <person name="Turner J."/>
            <person name="Liu Z."/>
            <person name="Moffat C.S."/>
        </authorList>
    </citation>
    <scope>NUCLEOTIDE SEQUENCE</scope>
    <source>
        <strain evidence="4">86-124</strain>
    </source>
</reference>
<dbReference type="OrthoDB" id="5238236at2759"/>
<reference evidence="4" key="2">
    <citation type="submission" date="2021-05" db="EMBL/GenBank/DDBJ databases">
        <authorList>
            <person name="Moolhuijzen P.M."/>
            <person name="Moffat C.S."/>
        </authorList>
    </citation>
    <scope>NUCLEOTIDE SEQUENCE</scope>
    <source>
        <strain evidence="4">86-124</strain>
    </source>
</reference>
<protein>
    <recommendedName>
        <fullName evidence="2">DUF6604 domain-containing protein</fullName>
    </recommendedName>
</protein>
<reference evidence="3" key="1">
    <citation type="journal article" date="2018" name="BMC Genomics">
        <title>Comparative genomics of the wheat fungal pathogen Pyrenophora tritici-repentis reveals chromosomal variations and genome plasticity.</title>
        <authorList>
            <person name="Moolhuijzen P."/>
            <person name="See P.T."/>
            <person name="Hane J.K."/>
            <person name="Shi G."/>
            <person name="Liu Z."/>
            <person name="Oliver R.P."/>
            <person name="Moffat C.S."/>
        </authorList>
    </citation>
    <scope>NUCLEOTIDE SEQUENCE [LARGE SCALE GENOMIC DNA]</scope>
    <source>
        <strain evidence="3">M4</strain>
    </source>
</reference>
<dbReference type="Pfam" id="PF20253">
    <property type="entry name" value="DUF6604"/>
    <property type="match status" value="1"/>
</dbReference>
<evidence type="ECO:0000259" key="2">
    <source>
        <dbReference type="Pfam" id="PF20253"/>
    </source>
</evidence>
<feature type="compositionally biased region" description="Polar residues" evidence="1">
    <location>
        <begin position="38"/>
        <end position="51"/>
    </location>
</feature>
<dbReference type="InterPro" id="IPR046539">
    <property type="entry name" value="DUF6604"/>
</dbReference>
<sequence>MKFEAYKRYKEDTDYITAWLATNAHKCGYKVLSVSQDNGPTNTEGTWNGGSSDKGKKDVENLKERAAAIAPKALGS</sequence>
<proteinExistence type="predicted"/>
<feature type="domain" description="DUF6604" evidence="2">
    <location>
        <begin position="7"/>
        <end position="70"/>
    </location>
</feature>
<dbReference type="AlphaFoldDB" id="A0A2W1E756"/>
<accession>A0A2W1E756</accession>
<feature type="region of interest" description="Disordered" evidence="1">
    <location>
        <begin position="38"/>
        <end position="57"/>
    </location>
</feature>
<name>A0A2W1E756_9PLEO</name>
<comment type="caution">
    <text evidence="3">The sequence shown here is derived from an EMBL/GenBank/DDBJ whole genome shotgun (WGS) entry which is preliminary data.</text>
</comment>